<evidence type="ECO:0000256" key="7">
    <source>
        <dbReference type="PIRSR" id="PIRSR600183-50"/>
    </source>
</evidence>
<dbReference type="InterPro" id="IPR022644">
    <property type="entry name" value="De-COase2_N"/>
</dbReference>
<feature type="domain" description="Orn/DAP/Arg decarboxylase 2 N-terminal" evidence="9">
    <location>
        <begin position="41"/>
        <end position="295"/>
    </location>
</feature>
<dbReference type="InterPro" id="IPR002986">
    <property type="entry name" value="DAP_deCOOHase_LysA"/>
</dbReference>
<reference evidence="10 11" key="1">
    <citation type="submission" date="2016-09" db="EMBL/GenBank/DDBJ databases">
        <title>Draft genome sequence for the type strain of Vulcanibacillus modesticaldus BR, a strictly anaerobic, moderately thermophilic, and nitrate-reducing bacterium from deep sea-hydrothermal vents of the Mid-Atlantic Ridge.</title>
        <authorList>
            <person name="Abin C.A."/>
            <person name="Hollibaugh J.T."/>
        </authorList>
    </citation>
    <scope>NUCLEOTIDE SEQUENCE [LARGE SCALE GENOMIC DNA]</scope>
    <source>
        <strain evidence="10 11">BR</strain>
    </source>
</reference>
<dbReference type="HAMAP" id="MF_02120">
    <property type="entry name" value="LysA"/>
    <property type="match status" value="1"/>
</dbReference>
<keyword evidence="5" id="KW-0028">Amino-acid biosynthesis</keyword>
<dbReference type="InterPro" id="IPR029066">
    <property type="entry name" value="PLP-binding_barrel"/>
</dbReference>
<comment type="function">
    <text evidence="5">Specifically catalyzes the decarboxylation of meso-diaminopimelate (meso-DAP) to L-lysine.</text>
</comment>
<feature type="active site" description="Proton donor" evidence="7">
    <location>
        <position position="360"/>
    </location>
</feature>
<evidence type="ECO:0000313" key="10">
    <source>
        <dbReference type="EMBL" id="OEF97245.1"/>
    </source>
</evidence>
<dbReference type="PRINTS" id="PR01181">
    <property type="entry name" value="DAPDCRBXLASE"/>
</dbReference>
<dbReference type="InterPro" id="IPR009006">
    <property type="entry name" value="Ala_racemase/Decarboxylase_C"/>
</dbReference>
<dbReference type="Pfam" id="PF02784">
    <property type="entry name" value="Orn_Arg_deC_N"/>
    <property type="match status" value="1"/>
</dbReference>
<evidence type="ECO:0000256" key="6">
    <source>
        <dbReference type="NCBIfam" id="TIGR01048"/>
    </source>
</evidence>
<feature type="binding site" evidence="5">
    <location>
        <position position="389"/>
    </location>
    <ligand>
        <name>substrate</name>
    </ligand>
</feature>
<dbReference type="Proteomes" id="UP000243739">
    <property type="component" value="Unassembled WGS sequence"/>
</dbReference>
<evidence type="ECO:0000256" key="2">
    <source>
        <dbReference type="ARBA" id="ARBA00022793"/>
    </source>
</evidence>
<feature type="binding site" evidence="5">
    <location>
        <position position="389"/>
    </location>
    <ligand>
        <name>pyridoxal 5'-phosphate</name>
        <dbReference type="ChEBI" id="CHEBI:597326"/>
    </ligand>
</feature>
<dbReference type="STRING" id="337097.BHF71_03670"/>
<comment type="subunit">
    <text evidence="5">Homodimer.</text>
</comment>
<dbReference type="AlphaFoldDB" id="A0A1D2YSF0"/>
<comment type="pathway">
    <text evidence="5 8">Amino-acid biosynthesis; L-lysine biosynthesis via DAP pathway; L-lysine from DL-2,6-diaminopimelate: step 1/1.</text>
</comment>
<dbReference type="PANTHER" id="PTHR43727:SF2">
    <property type="entry name" value="GROUP IV DECARBOXYLASE"/>
    <property type="match status" value="1"/>
</dbReference>
<dbReference type="GO" id="GO:0009089">
    <property type="term" value="P:lysine biosynthetic process via diaminopimelate"/>
    <property type="evidence" value="ECO:0007669"/>
    <property type="project" value="UniProtKB-UniRule"/>
</dbReference>
<dbReference type="PRINTS" id="PR01179">
    <property type="entry name" value="ODADCRBXLASE"/>
</dbReference>
<name>A0A1D2YSF0_9BACI</name>
<dbReference type="Gene3D" id="2.40.37.10">
    <property type="entry name" value="Lyase, Ornithine Decarboxylase, Chain A, domain 1"/>
    <property type="match status" value="1"/>
</dbReference>
<feature type="binding site" evidence="5">
    <location>
        <begin position="289"/>
        <end position="292"/>
    </location>
    <ligand>
        <name>pyridoxal 5'-phosphate</name>
        <dbReference type="ChEBI" id="CHEBI:597326"/>
    </ligand>
</feature>
<accession>A0A1D2YSF0</accession>
<gene>
    <name evidence="5" type="primary">lysA</name>
    <name evidence="10" type="ORF">BHF71_03670</name>
</gene>
<evidence type="ECO:0000256" key="8">
    <source>
        <dbReference type="RuleBase" id="RU003738"/>
    </source>
</evidence>
<dbReference type="InterPro" id="IPR000183">
    <property type="entry name" value="Orn/DAP/Arg_de-COase"/>
</dbReference>
<dbReference type="SUPFAM" id="SSF51419">
    <property type="entry name" value="PLP-binding barrel"/>
    <property type="match status" value="1"/>
</dbReference>
<proteinExistence type="inferred from homology"/>
<sequence length="444" mass="49847">MYLSGTKRINEKNHLEIGGVDTTDLVKHFGTPLYVLDEFEIRNKMREFINTFKSFGIPFQVAYASKALCTMAICYLVEDEGLSLDVVSGGELFTAIEAGFPTNRIHFHGNNKSVAEITMAIEAEIGAFIVDNLYEIELIESIAENKQKRVNALIRVTPGIEAHTHEYIQTGQEDSKFGFNLVDAAYNAAKLVHQSKWINLLGFHFHIGSQIFDMKGFEKAIERMAGFYRFIHDELDVELPIINAGGGFGIHYVEEDEPLSIREYVVSLVESFKYHFYKQGLKLPEIWIEPGRSIIGEAGTTLYTIGSSKNIPNIRKYIAVDGGMMDNPRTALYQAKYDAAIANRMIYDQSEVVSVAGKACESGDMLIWDIELNSPVAGDILAVFSTGAYNYSMASNYNRIPRPAMVLVNEGEAELIVRRETYSDIIQFDVVPERLKKNKVKILG</sequence>
<keyword evidence="4 5" id="KW-0456">Lyase</keyword>
<feature type="binding site" evidence="5">
    <location>
        <position position="333"/>
    </location>
    <ligand>
        <name>substrate</name>
    </ligand>
</feature>
<protein>
    <recommendedName>
        <fullName evidence="5 6">Diaminopimelate decarboxylase</fullName>
        <shortName evidence="5">DAP decarboxylase</shortName>
        <shortName evidence="5">DAPDC</shortName>
        <ecNumber evidence="5 6">4.1.1.20</ecNumber>
    </recommendedName>
</protein>
<dbReference type="UniPathway" id="UPA00034">
    <property type="reaction ID" value="UER00027"/>
</dbReference>
<evidence type="ECO:0000313" key="11">
    <source>
        <dbReference type="Proteomes" id="UP000243739"/>
    </source>
</evidence>
<evidence type="ECO:0000256" key="5">
    <source>
        <dbReference type="HAMAP-Rule" id="MF_02120"/>
    </source>
</evidence>
<comment type="caution">
    <text evidence="10">The sequence shown here is derived from an EMBL/GenBank/DDBJ whole genome shotgun (WGS) entry which is preliminary data.</text>
</comment>
<organism evidence="10 11">
    <name type="scientific">Vulcanibacillus modesticaldus</name>
    <dbReference type="NCBI Taxonomy" id="337097"/>
    <lineage>
        <taxon>Bacteria</taxon>
        <taxon>Bacillati</taxon>
        <taxon>Bacillota</taxon>
        <taxon>Bacilli</taxon>
        <taxon>Bacillales</taxon>
        <taxon>Bacillaceae</taxon>
        <taxon>Vulcanibacillus</taxon>
    </lineage>
</organism>
<feature type="modified residue" description="N6-(pyridoxal phosphate)lysine" evidence="5 7">
    <location>
        <position position="66"/>
    </location>
</feature>
<feature type="binding site" evidence="5">
    <location>
        <position position="247"/>
    </location>
    <ligand>
        <name>pyridoxal 5'-phosphate</name>
        <dbReference type="ChEBI" id="CHEBI:597326"/>
    </ligand>
</feature>
<feature type="binding site" evidence="5">
    <location>
        <position position="329"/>
    </location>
    <ligand>
        <name>substrate</name>
    </ligand>
</feature>
<dbReference type="OrthoDB" id="9802241at2"/>
<keyword evidence="5 8" id="KW-0457">Lysine biosynthesis</keyword>
<comment type="catalytic activity">
    <reaction evidence="5 8">
        <text>meso-2,6-diaminopimelate + H(+) = L-lysine + CO2</text>
        <dbReference type="Rhea" id="RHEA:15101"/>
        <dbReference type="ChEBI" id="CHEBI:15378"/>
        <dbReference type="ChEBI" id="CHEBI:16526"/>
        <dbReference type="ChEBI" id="CHEBI:32551"/>
        <dbReference type="ChEBI" id="CHEBI:57791"/>
        <dbReference type="EC" id="4.1.1.20"/>
    </reaction>
</comment>
<dbReference type="NCBIfam" id="TIGR01048">
    <property type="entry name" value="lysA"/>
    <property type="match status" value="1"/>
</dbReference>
<dbReference type="EMBL" id="MIJF01000067">
    <property type="protein sequence ID" value="OEF97245.1"/>
    <property type="molecule type" value="Genomic_DNA"/>
</dbReference>
<dbReference type="SUPFAM" id="SSF50621">
    <property type="entry name" value="Alanine racemase C-terminal domain-like"/>
    <property type="match status" value="1"/>
</dbReference>
<dbReference type="RefSeq" id="WP_069657458.1">
    <property type="nucleotide sequence ID" value="NZ_MIJF01000067.1"/>
</dbReference>
<dbReference type="GO" id="GO:0030170">
    <property type="term" value="F:pyridoxal phosphate binding"/>
    <property type="evidence" value="ECO:0007669"/>
    <property type="project" value="UniProtKB-UniRule"/>
</dbReference>
<evidence type="ECO:0000259" key="9">
    <source>
        <dbReference type="Pfam" id="PF02784"/>
    </source>
</evidence>
<evidence type="ECO:0000256" key="4">
    <source>
        <dbReference type="ARBA" id="ARBA00023239"/>
    </source>
</evidence>
<feature type="binding site" evidence="5">
    <location>
        <position position="292"/>
    </location>
    <ligand>
        <name>substrate</name>
    </ligand>
</feature>
<dbReference type="Gene3D" id="3.20.20.10">
    <property type="entry name" value="Alanine racemase"/>
    <property type="match status" value="1"/>
</dbReference>
<keyword evidence="2 5" id="KW-0210">Decarboxylase</keyword>
<dbReference type="CDD" id="cd06828">
    <property type="entry name" value="PLPDE_III_DapDC"/>
    <property type="match status" value="1"/>
</dbReference>
<comment type="similarity">
    <text evidence="5">Belongs to the Orn/Lys/Arg decarboxylase class-II family. LysA subfamily.</text>
</comment>
<feature type="binding site" evidence="5">
    <location>
        <position position="361"/>
    </location>
    <ligand>
        <name>substrate</name>
    </ligand>
</feature>
<dbReference type="GO" id="GO:0008836">
    <property type="term" value="F:diaminopimelate decarboxylase activity"/>
    <property type="evidence" value="ECO:0007669"/>
    <property type="project" value="UniProtKB-UniRule"/>
</dbReference>
<dbReference type="EC" id="4.1.1.20" evidence="5 6"/>
<keyword evidence="11" id="KW-1185">Reference proteome</keyword>
<evidence type="ECO:0000256" key="3">
    <source>
        <dbReference type="ARBA" id="ARBA00022898"/>
    </source>
</evidence>
<dbReference type="FunFam" id="3.20.20.10:FF:000003">
    <property type="entry name" value="Diaminopimelate decarboxylase"/>
    <property type="match status" value="1"/>
</dbReference>
<dbReference type="PANTHER" id="PTHR43727">
    <property type="entry name" value="DIAMINOPIMELATE DECARBOXYLASE"/>
    <property type="match status" value="1"/>
</dbReference>
<comment type="cofactor">
    <cofactor evidence="1 5 7 8">
        <name>pyridoxal 5'-phosphate</name>
        <dbReference type="ChEBI" id="CHEBI:597326"/>
    </cofactor>
</comment>
<evidence type="ECO:0000256" key="1">
    <source>
        <dbReference type="ARBA" id="ARBA00001933"/>
    </source>
</evidence>
<keyword evidence="3 5" id="KW-0663">Pyridoxal phosphate</keyword>